<protein>
    <recommendedName>
        <fullName evidence="4">Lipoprotein</fullName>
    </recommendedName>
</protein>
<dbReference type="PROSITE" id="PS51257">
    <property type="entry name" value="PROKAR_LIPOPROTEIN"/>
    <property type="match status" value="1"/>
</dbReference>
<sequence>MKRRALLGLSGAVLSGLAGCSTGATDSSGAPKRVATGPAGGCQSKITAQQYPDPPSTLTEERVVEFVKRYERAQIINQSAGDHGSLSVRITVESVSQTDDGWLIQLGGGMSQEGCGDGNSYVSDGIVAAHYFVNETAVYRADTFAETAGDPRQNGTKVA</sequence>
<proteinExistence type="predicted"/>
<dbReference type="EMBL" id="JBHSQH010000001">
    <property type="protein sequence ID" value="MFC5972609.1"/>
    <property type="molecule type" value="Genomic_DNA"/>
</dbReference>
<evidence type="ECO:0000313" key="2">
    <source>
        <dbReference type="EMBL" id="MFC5972609.1"/>
    </source>
</evidence>
<organism evidence="2 3">
    <name type="scientific">Halomarina salina</name>
    <dbReference type="NCBI Taxonomy" id="1872699"/>
    <lineage>
        <taxon>Archaea</taxon>
        <taxon>Methanobacteriati</taxon>
        <taxon>Methanobacteriota</taxon>
        <taxon>Stenosarchaea group</taxon>
        <taxon>Halobacteria</taxon>
        <taxon>Halobacteriales</taxon>
        <taxon>Natronomonadaceae</taxon>
        <taxon>Halomarina</taxon>
    </lineage>
</organism>
<dbReference type="RefSeq" id="WP_247416149.1">
    <property type="nucleotide sequence ID" value="NZ_JALLGW010000001.1"/>
</dbReference>
<reference evidence="2 3" key="1">
    <citation type="journal article" date="2019" name="Int. J. Syst. Evol. Microbiol.">
        <title>The Global Catalogue of Microorganisms (GCM) 10K type strain sequencing project: providing services to taxonomists for standard genome sequencing and annotation.</title>
        <authorList>
            <consortium name="The Broad Institute Genomics Platform"/>
            <consortium name="The Broad Institute Genome Sequencing Center for Infectious Disease"/>
            <person name="Wu L."/>
            <person name="Ma J."/>
        </authorList>
    </citation>
    <scope>NUCLEOTIDE SEQUENCE [LARGE SCALE GENOMIC DNA]</scope>
    <source>
        <strain evidence="2 3">CGMCC 1.12543</strain>
    </source>
</reference>
<feature type="region of interest" description="Disordered" evidence="1">
    <location>
        <begin position="23"/>
        <end position="57"/>
    </location>
</feature>
<evidence type="ECO:0000313" key="3">
    <source>
        <dbReference type="Proteomes" id="UP001596099"/>
    </source>
</evidence>
<evidence type="ECO:0000256" key="1">
    <source>
        <dbReference type="SAM" id="MobiDB-lite"/>
    </source>
</evidence>
<dbReference type="Proteomes" id="UP001596099">
    <property type="component" value="Unassembled WGS sequence"/>
</dbReference>
<name>A0ABD5RQP2_9EURY</name>
<comment type="caution">
    <text evidence="2">The sequence shown here is derived from an EMBL/GenBank/DDBJ whole genome shotgun (WGS) entry which is preliminary data.</text>
</comment>
<evidence type="ECO:0008006" key="4">
    <source>
        <dbReference type="Google" id="ProtNLM"/>
    </source>
</evidence>
<gene>
    <name evidence="2" type="ORF">ACFPYI_14825</name>
</gene>
<keyword evidence="3" id="KW-1185">Reference proteome</keyword>
<dbReference type="AlphaFoldDB" id="A0ABD5RQP2"/>
<accession>A0ABD5RQP2</accession>